<protein>
    <submittedName>
        <fullName evidence="1">Uncharacterized protein</fullName>
    </submittedName>
</protein>
<dbReference type="EMBL" id="BGZK01000938">
    <property type="protein sequence ID" value="GBP65748.1"/>
    <property type="molecule type" value="Genomic_DNA"/>
</dbReference>
<sequence length="84" mass="9782">MKLLVVADSTCVVLVAGYLWLRRVARCCHQHMDGVKLKYGPGRWNFEDSLLIDLLTCMFPRVVRDSDTQIAKSPWRFQSLRVRD</sequence>
<dbReference type="AlphaFoldDB" id="A0A4C1XQH3"/>
<gene>
    <name evidence="1" type="ORF">EVAR_44393_1</name>
</gene>
<evidence type="ECO:0000313" key="2">
    <source>
        <dbReference type="Proteomes" id="UP000299102"/>
    </source>
</evidence>
<keyword evidence="2" id="KW-1185">Reference proteome</keyword>
<dbReference type="Proteomes" id="UP000299102">
    <property type="component" value="Unassembled WGS sequence"/>
</dbReference>
<evidence type="ECO:0000313" key="1">
    <source>
        <dbReference type="EMBL" id="GBP65748.1"/>
    </source>
</evidence>
<reference evidence="1 2" key="1">
    <citation type="journal article" date="2019" name="Commun. Biol.">
        <title>The bagworm genome reveals a unique fibroin gene that provides high tensile strength.</title>
        <authorList>
            <person name="Kono N."/>
            <person name="Nakamura H."/>
            <person name="Ohtoshi R."/>
            <person name="Tomita M."/>
            <person name="Numata K."/>
            <person name="Arakawa K."/>
        </authorList>
    </citation>
    <scope>NUCLEOTIDE SEQUENCE [LARGE SCALE GENOMIC DNA]</scope>
</reference>
<name>A0A4C1XQH3_EUMVA</name>
<comment type="caution">
    <text evidence="1">The sequence shown here is derived from an EMBL/GenBank/DDBJ whole genome shotgun (WGS) entry which is preliminary data.</text>
</comment>
<organism evidence="1 2">
    <name type="scientific">Eumeta variegata</name>
    <name type="common">Bagworm moth</name>
    <name type="synonym">Eumeta japonica</name>
    <dbReference type="NCBI Taxonomy" id="151549"/>
    <lineage>
        <taxon>Eukaryota</taxon>
        <taxon>Metazoa</taxon>
        <taxon>Ecdysozoa</taxon>
        <taxon>Arthropoda</taxon>
        <taxon>Hexapoda</taxon>
        <taxon>Insecta</taxon>
        <taxon>Pterygota</taxon>
        <taxon>Neoptera</taxon>
        <taxon>Endopterygota</taxon>
        <taxon>Lepidoptera</taxon>
        <taxon>Glossata</taxon>
        <taxon>Ditrysia</taxon>
        <taxon>Tineoidea</taxon>
        <taxon>Psychidae</taxon>
        <taxon>Oiketicinae</taxon>
        <taxon>Eumeta</taxon>
    </lineage>
</organism>
<accession>A0A4C1XQH3</accession>
<proteinExistence type="predicted"/>